<feature type="domain" description="DEAD-box RNA helicase Q" evidence="10">
    <location>
        <begin position="15"/>
        <end position="43"/>
    </location>
</feature>
<dbReference type="PROSITE" id="PS51195">
    <property type="entry name" value="Q_MOTIF"/>
    <property type="match status" value="1"/>
</dbReference>
<dbReference type="InterPro" id="IPR011545">
    <property type="entry name" value="DEAD/DEAH_box_helicase_dom"/>
</dbReference>
<evidence type="ECO:0000313" key="11">
    <source>
        <dbReference type="EMBL" id="RZO74897.1"/>
    </source>
</evidence>
<reference evidence="11 12" key="1">
    <citation type="submission" date="2019-02" db="EMBL/GenBank/DDBJ databases">
        <title>Prokaryotic population dynamics and viral predation in marine succession experiment using metagenomics: the confinement effect.</title>
        <authorList>
            <person name="Haro-Moreno J.M."/>
            <person name="Rodriguez-Valera F."/>
            <person name="Lopez-Perez M."/>
        </authorList>
    </citation>
    <scope>NUCLEOTIDE SEQUENCE [LARGE SCALE GENOMIC DNA]</scope>
    <source>
        <strain evidence="11">MED-G158</strain>
    </source>
</reference>
<dbReference type="InterPro" id="IPR050079">
    <property type="entry name" value="DEAD_box_RNA_helicase"/>
</dbReference>
<dbReference type="CDD" id="cd18787">
    <property type="entry name" value="SF2_C_DEAD"/>
    <property type="match status" value="1"/>
</dbReference>
<name>A0A520RXJ8_9GAMM</name>
<dbReference type="SUPFAM" id="SSF52540">
    <property type="entry name" value="P-loop containing nucleoside triphosphate hydrolases"/>
    <property type="match status" value="2"/>
</dbReference>
<evidence type="ECO:0000256" key="5">
    <source>
        <dbReference type="ARBA" id="ARBA00038437"/>
    </source>
</evidence>
<dbReference type="GO" id="GO:0003676">
    <property type="term" value="F:nucleic acid binding"/>
    <property type="evidence" value="ECO:0007669"/>
    <property type="project" value="InterPro"/>
</dbReference>
<keyword evidence="3 7" id="KW-0347">Helicase</keyword>
<comment type="similarity">
    <text evidence="5 7">Belongs to the DEAD box helicase family.</text>
</comment>
<dbReference type="GO" id="GO:0016787">
    <property type="term" value="F:hydrolase activity"/>
    <property type="evidence" value="ECO:0007669"/>
    <property type="project" value="UniProtKB-KW"/>
</dbReference>
<organism evidence="11 12">
    <name type="scientific">OM182 bacterium</name>
    <dbReference type="NCBI Taxonomy" id="2510334"/>
    <lineage>
        <taxon>Bacteria</taxon>
        <taxon>Pseudomonadati</taxon>
        <taxon>Pseudomonadota</taxon>
        <taxon>Gammaproteobacteria</taxon>
        <taxon>OMG group</taxon>
        <taxon>OM182 clade</taxon>
    </lineage>
</organism>
<dbReference type="PROSITE" id="PS51194">
    <property type="entry name" value="HELICASE_CTER"/>
    <property type="match status" value="1"/>
</dbReference>
<feature type="domain" description="Helicase C-terminal" evidence="9">
    <location>
        <begin position="227"/>
        <end position="326"/>
    </location>
</feature>
<dbReference type="InterPro" id="IPR027417">
    <property type="entry name" value="P-loop_NTPase"/>
</dbReference>
<dbReference type="InterPro" id="IPR001650">
    <property type="entry name" value="Helicase_C-like"/>
</dbReference>
<dbReference type="GO" id="GO:0003724">
    <property type="term" value="F:RNA helicase activity"/>
    <property type="evidence" value="ECO:0007669"/>
    <property type="project" value="InterPro"/>
</dbReference>
<dbReference type="EMBL" id="SHAH01000077">
    <property type="protein sequence ID" value="RZO74897.1"/>
    <property type="molecule type" value="Genomic_DNA"/>
</dbReference>
<evidence type="ECO:0000313" key="12">
    <source>
        <dbReference type="Proteomes" id="UP000320404"/>
    </source>
</evidence>
<accession>A0A520RXJ8</accession>
<dbReference type="AlphaFoldDB" id="A0A520RXJ8"/>
<dbReference type="Pfam" id="PF00270">
    <property type="entry name" value="DEAD"/>
    <property type="match status" value="1"/>
</dbReference>
<dbReference type="CDD" id="cd00268">
    <property type="entry name" value="DEADc"/>
    <property type="match status" value="1"/>
</dbReference>
<dbReference type="PROSITE" id="PS00039">
    <property type="entry name" value="DEAD_ATP_HELICASE"/>
    <property type="match status" value="1"/>
</dbReference>
<dbReference type="InterPro" id="IPR014014">
    <property type="entry name" value="RNA_helicase_DEAD_Q_motif"/>
</dbReference>
<dbReference type="PANTHER" id="PTHR47959:SF1">
    <property type="entry name" value="ATP-DEPENDENT RNA HELICASE DBPA"/>
    <property type="match status" value="1"/>
</dbReference>
<keyword evidence="2 7" id="KW-0378">Hydrolase</keyword>
<evidence type="ECO:0000256" key="7">
    <source>
        <dbReference type="RuleBase" id="RU000492"/>
    </source>
</evidence>
<gene>
    <name evidence="11" type="ORF">EVA69_05075</name>
</gene>
<evidence type="ECO:0000256" key="4">
    <source>
        <dbReference type="ARBA" id="ARBA00022840"/>
    </source>
</evidence>
<keyword evidence="4 7" id="KW-0067">ATP-binding</keyword>
<feature type="short sequence motif" description="Q motif" evidence="6">
    <location>
        <begin position="15"/>
        <end position="43"/>
    </location>
</feature>
<evidence type="ECO:0000259" key="9">
    <source>
        <dbReference type="PROSITE" id="PS51194"/>
    </source>
</evidence>
<dbReference type="InterPro" id="IPR000629">
    <property type="entry name" value="RNA-helicase_DEAD-box_CS"/>
</dbReference>
<dbReference type="GO" id="GO:0005829">
    <property type="term" value="C:cytosol"/>
    <property type="evidence" value="ECO:0007669"/>
    <property type="project" value="TreeGrafter"/>
</dbReference>
<evidence type="ECO:0000256" key="1">
    <source>
        <dbReference type="ARBA" id="ARBA00022741"/>
    </source>
</evidence>
<evidence type="ECO:0000256" key="3">
    <source>
        <dbReference type="ARBA" id="ARBA00022806"/>
    </source>
</evidence>
<evidence type="ECO:0000259" key="8">
    <source>
        <dbReference type="PROSITE" id="PS51192"/>
    </source>
</evidence>
<evidence type="ECO:0000259" key="10">
    <source>
        <dbReference type="PROSITE" id="PS51195"/>
    </source>
</evidence>
<proteinExistence type="inferred from homology"/>
<evidence type="ECO:0000256" key="6">
    <source>
        <dbReference type="PROSITE-ProRule" id="PRU00552"/>
    </source>
</evidence>
<dbReference type="InterPro" id="IPR014001">
    <property type="entry name" value="Helicase_ATP-bd"/>
</dbReference>
<dbReference type="Gene3D" id="3.40.50.300">
    <property type="entry name" value="P-loop containing nucleotide triphosphate hydrolases"/>
    <property type="match status" value="2"/>
</dbReference>
<dbReference type="Pfam" id="PF00271">
    <property type="entry name" value="Helicase_C"/>
    <property type="match status" value="1"/>
</dbReference>
<dbReference type="SMART" id="SM00487">
    <property type="entry name" value="DEXDc"/>
    <property type="match status" value="1"/>
</dbReference>
<dbReference type="PANTHER" id="PTHR47959">
    <property type="entry name" value="ATP-DEPENDENT RNA HELICASE RHLE-RELATED"/>
    <property type="match status" value="1"/>
</dbReference>
<feature type="domain" description="Helicase ATP-binding" evidence="8">
    <location>
        <begin position="46"/>
        <end position="217"/>
    </location>
</feature>
<feature type="non-terminal residue" evidence="11">
    <location>
        <position position="326"/>
    </location>
</feature>
<dbReference type="GO" id="GO:0005524">
    <property type="term" value="F:ATP binding"/>
    <property type="evidence" value="ECO:0007669"/>
    <property type="project" value="UniProtKB-KW"/>
</dbReference>
<comment type="caution">
    <text evidence="11">The sequence shown here is derived from an EMBL/GenBank/DDBJ whole genome shotgun (WGS) entry which is preliminary data.</text>
</comment>
<protein>
    <submittedName>
        <fullName evidence="11">DEAD/DEAH box helicase</fullName>
    </submittedName>
</protein>
<dbReference type="InterPro" id="IPR044742">
    <property type="entry name" value="DEAD/DEAH_RhlB"/>
</dbReference>
<dbReference type="Proteomes" id="UP000320404">
    <property type="component" value="Unassembled WGS sequence"/>
</dbReference>
<sequence length="326" mass="35743">MTFSTSTAASSTTLPAFGSLPLRSELQESIEALAYESMTAIQAQALPPLLEGQDVIAQARTGSGKTAAFAIGLLNKLDTQSYCTQALVLCPTRELAAQVATEIRKLASTLANTRVLTLCGGRPMGPQLASLRRDPHIVVGTPGRILKHLERETLRLEAVQTLVLDEADRMLDMGFHDDIMKIIQKTPASRQTLLFSATYPEGIQEISRTVQKRPVDIRVESTLDSPDIDQLFIQVEKKQRTETLYRVIANYQPESCLVFCNTKQQCQNLAKALGERDLHARALHGDLEQFERDQVLAQFAGKSSSILIATDVAARGLDVKELAAVI</sequence>
<dbReference type="PROSITE" id="PS51192">
    <property type="entry name" value="HELICASE_ATP_BIND_1"/>
    <property type="match status" value="1"/>
</dbReference>
<evidence type="ECO:0000256" key="2">
    <source>
        <dbReference type="ARBA" id="ARBA00022801"/>
    </source>
</evidence>
<keyword evidence="1 7" id="KW-0547">Nucleotide-binding</keyword>